<evidence type="ECO:0000256" key="3">
    <source>
        <dbReference type="ARBA" id="ARBA00022448"/>
    </source>
</evidence>
<feature type="transmembrane region" description="Helical" evidence="13">
    <location>
        <begin position="554"/>
        <end position="573"/>
    </location>
</feature>
<feature type="transmembrane region" description="Helical" evidence="13">
    <location>
        <begin position="470"/>
        <end position="491"/>
    </location>
</feature>
<feature type="transmembrane region" description="Helical" evidence="13">
    <location>
        <begin position="70"/>
        <end position="91"/>
    </location>
</feature>
<dbReference type="GO" id="GO:0005886">
    <property type="term" value="C:plasma membrane"/>
    <property type="evidence" value="ECO:0007669"/>
    <property type="project" value="UniProtKB-SubCell"/>
</dbReference>
<comment type="subcellular location">
    <subcellularLocation>
        <location evidence="1">Cell membrane</location>
        <topology evidence="1">Multi-pass membrane protein</topology>
    </subcellularLocation>
</comment>
<dbReference type="InterPro" id="IPR051163">
    <property type="entry name" value="Sodium:Solute_Symporter_SSF"/>
</dbReference>
<feature type="transmembrane region" description="Helical" evidence="13">
    <location>
        <begin position="403"/>
        <end position="421"/>
    </location>
</feature>
<feature type="transmembrane region" description="Helical" evidence="13">
    <location>
        <begin position="261"/>
        <end position="285"/>
    </location>
</feature>
<keyword evidence="5 13" id="KW-0812">Transmembrane</keyword>
<feature type="transmembrane region" description="Helical" evidence="13">
    <location>
        <begin position="154"/>
        <end position="174"/>
    </location>
</feature>
<dbReference type="PANTHER" id="PTHR42985">
    <property type="entry name" value="SODIUM-COUPLED MONOCARBOXYLATE TRANSPORTER"/>
    <property type="match status" value="1"/>
</dbReference>
<feature type="transmembrane region" description="Helical" evidence="13">
    <location>
        <begin position="531"/>
        <end position="548"/>
    </location>
</feature>
<dbReference type="InterPro" id="IPR001734">
    <property type="entry name" value="Na/solute_symporter"/>
</dbReference>
<keyword evidence="9 13" id="KW-0472">Membrane</keyword>
<evidence type="ECO:0000313" key="15">
    <source>
        <dbReference type="Proteomes" id="UP000220629"/>
    </source>
</evidence>
<protein>
    <submittedName>
        <fullName evidence="14">Transporter</fullName>
    </submittedName>
</protein>
<feature type="transmembrane region" description="Helical" evidence="13">
    <location>
        <begin position="181"/>
        <end position="199"/>
    </location>
</feature>
<dbReference type="Proteomes" id="UP000220629">
    <property type="component" value="Unassembled WGS sequence"/>
</dbReference>
<feature type="transmembrane region" description="Helical" evidence="13">
    <location>
        <begin position="6"/>
        <end position="22"/>
    </location>
</feature>
<sequence>MDVNIAVVVGYFLLMFAIGAAFRKMASQSASDYFRGGGRMLWWMVGSSAFMIQFSAWTFTGAAGEAFRNGLPACYVYIGNCVGYLVATFWFGRRFCQLRCDAPTQAIRQRFGRGNEQFFTWSVIPLSILQGAVSLNALAVFFSAVTGVHLSTTLWLTGLSVLALSFLGGAWGVVASDFVQSIVVAVMSVACAIVALVKLGGPGEIVARFPADFFTGPDYSHGSLLVGSFLFLCVKQMLAINNMKDAYRFLNAKDSHNATQAALFALVLMTAGALIWMVPPWAAAILYPDAAVAHAHDLGSKSGDAVFLVFVERAMPLGTVGLLMAGMFSATMASMDAALNHNAGIFVRSFYQPVIRGGRALSERESVLAGKGMNVLNGLVIIVVALGFSHLTGLSLFTLMMRVSTLATLPIVVPLFLGLLIRRVPDWAGWATVVVGLGVSCLCSAVISGHELSRWFGWGLSARETSEFDTLWAVLCHCVLTGGFFVATRLFHRQPDAARAGVLAKFWRDYATPVHSDGLQGEFDRLQRLKLGRITQGMTAGLLAMVAIPNPAWGRLVFLGCALAVGIIGTLLVRSARATPPRQDAAMPMLGDMRDDGSLRATRSGA</sequence>
<dbReference type="InterPro" id="IPR038377">
    <property type="entry name" value="Na/Glc_symporter_sf"/>
</dbReference>
<evidence type="ECO:0000256" key="5">
    <source>
        <dbReference type="ARBA" id="ARBA00022692"/>
    </source>
</evidence>
<evidence type="ECO:0000256" key="4">
    <source>
        <dbReference type="ARBA" id="ARBA00022475"/>
    </source>
</evidence>
<dbReference type="Pfam" id="PF00474">
    <property type="entry name" value="SSF"/>
    <property type="match status" value="1"/>
</dbReference>
<dbReference type="PROSITE" id="PS50283">
    <property type="entry name" value="NA_SOLUT_SYMP_3"/>
    <property type="match status" value="1"/>
</dbReference>
<feature type="transmembrane region" description="Helical" evidence="13">
    <location>
        <begin position="219"/>
        <end position="240"/>
    </location>
</feature>
<comment type="caution">
    <text evidence="14">The sequence shown here is derived from an EMBL/GenBank/DDBJ whole genome shotgun (WGS) entry which is preliminary data.</text>
</comment>
<feature type="transmembrane region" description="Helical" evidence="13">
    <location>
        <begin position="428"/>
        <end position="450"/>
    </location>
</feature>
<evidence type="ECO:0000256" key="7">
    <source>
        <dbReference type="ARBA" id="ARBA00023053"/>
    </source>
</evidence>
<feature type="transmembrane region" description="Helical" evidence="13">
    <location>
        <begin position="375"/>
        <end position="397"/>
    </location>
</feature>
<feature type="transmembrane region" description="Helical" evidence="13">
    <location>
        <begin position="118"/>
        <end position="142"/>
    </location>
</feature>
<organism evidence="14 15">
    <name type="scientific">Burkholderia gladioli</name>
    <name type="common">Pseudomonas marginata</name>
    <name type="synonym">Phytomonas marginata</name>
    <dbReference type="NCBI Taxonomy" id="28095"/>
    <lineage>
        <taxon>Bacteria</taxon>
        <taxon>Pseudomonadati</taxon>
        <taxon>Pseudomonadota</taxon>
        <taxon>Betaproteobacteria</taxon>
        <taxon>Burkholderiales</taxon>
        <taxon>Burkholderiaceae</taxon>
        <taxon>Burkholderia</taxon>
    </lineage>
</organism>
<keyword evidence="4" id="KW-1003">Cell membrane</keyword>
<dbReference type="Gene3D" id="1.20.1730.10">
    <property type="entry name" value="Sodium/glucose cotransporter"/>
    <property type="match status" value="1"/>
</dbReference>
<gene>
    <name evidence="14" type="ORF">CRM94_03175</name>
</gene>
<proteinExistence type="inferred from homology"/>
<evidence type="ECO:0000313" key="14">
    <source>
        <dbReference type="EMBL" id="PEH41241.1"/>
    </source>
</evidence>
<accession>A0A2A7SCD9</accession>
<dbReference type="GO" id="GO:0015293">
    <property type="term" value="F:symporter activity"/>
    <property type="evidence" value="ECO:0007669"/>
    <property type="project" value="TreeGrafter"/>
</dbReference>
<dbReference type="PANTHER" id="PTHR42985:SF40">
    <property type="entry name" value="LD47995P-RELATED"/>
    <property type="match status" value="1"/>
</dbReference>
<evidence type="ECO:0000256" key="13">
    <source>
        <dbReference type="SAM" id="Phobius"/>
    </source>
</evidence>
<feature type="transmembrane region" description="Helical" evidence="13">
    <location>
        <begin position="305"/>
        <end position="325"/>
    </location>
</feature>
<keyword evidence="7" id="KW-0915">Sodium</keyword>
<keyword evidence="10" id="KW-0739">Sodium transport</keyword>
<keyword evidence="3" id="KW-0813">Transport</keyword>
<feature type="region of interest" description="Disordered" evidence="12">
    <location>
        <begin position="583"/>
        <end position="606"/>
    </location>
</feature>
<dbReference type="AlphaFoldDB" id="A0A2A7SCD9"/>
<dbReference type="EMBL" id="PDDY01000001">
    <property type="protein sequence ID" value="PEH41241.1"/>
    <property type="molecule type" value="Genomic_DNA"/>
</dbReference>
<evidence type="ECO:0000256" key="8">
    <source>
        <dbReference type="ARBA" id="ARBA00023065"/>
    </source>
</evidence>
<evidence type="ECO:0000256" key="6">
    <source>
        <dbReference type="ARBA" id="ARBA00022989"/>
    </source>
</evidence>
<keyword evidence="8" id="KW-0406">Ion transport</keyword>
<dbReference type="GO" id="GO:0006814">
    <property type="term" value="P:sodium ion transport"/>
    <property type="evidence" value="ECO:0007669"/>
    <property type="project" value="UniProtKB-KW"/>
</dbReference>
<evidence type="ECO:0000256" key="2">
    <source>
        <dbReference type="ARBA" id="ARBA00006434"/>
    </source>
</evidence>
<keyword evidence="6 13" id="KW-1133">Transmembrane helix</keyword>
<reference evidence="15" key="1">
    <citation type="submission" date="2017-09" db="EMBL/GenBank/DDBJ databases">
        <title>FDA dAtabase for Regulatory Grade micrObial Sequences (FDA-ARGOS): Supporting development and validation of Infectious Disease Dx tests.</title>
        <authorList>
            <person name="Minogue T."/>
            <person name="Wolcott M."/>
            <person name="Wasieloski L."/>
            <person name="Aguilar W."/>
            <person name="Moore D."/>
            <person name="Tallon L."/>
            <person name="Sadzewicz L."/>
            <person name="Ott S."/>
            <person name="Zhao X."/>
            <person name="Nagaraj S."/>
            <person name="Vavikolanu K."/>
            <person name="Aluvathingal J."/>
            <person name="Nadendla S."/>
            <person name="Sichtig H."/>
        </authorList>
    </citation>
    <scope>NUCLEOTIDE SEQUENCE [LARGE SCALE GENOMIC DNA]</scope>
    <source>
        <strain evidence="15">FDAARGOS_390</strain>
    </source>
</reference>
<evidence type="ECO:0000256" key="11">
    <source>
        <dbReference type="RuleBase" id="RU362091"/>
    </source>
</evidence>
<name>A0A2A7SCD9_BURGA</name>
<dbReference type="RefSeq" id="WP_096752241.1">
    <property type="nucleotide sequence ID" value="NZ_CADEPO010000007.1"/>
</dbReference>
<evidence type="ECO:0000256" key="12">
    <source>
        <dbReference type="SAM" id="MobiDB-lite"/>
    </source>
</evidence>
<feature type="transmembrane region" description="Helical" evidence="13">
    <location>
        <begin position="42"/>
        <end position="64"/>
    </location>
</feature>
<evidence type="ECO:0000256" key="1">
    <source>
        <dbReference type="ARBA" id="ARBA00004651"/>
    </source>
</evidence>
<comment type="similarity">
    <text evidence="2 11">Belongs to the sodium:solute symporter (SSF) (TC 2.A.21) family.</text>
</comment>
<evidence type="ECO:0000256" key="10">
    <source>
        <dbReference type="ARBA" id="ARBA00023201"/>
    </source>
</evidence>
<evidence type="ECO:0000256" key="9">
    <source>
        <dbReference type="ARBA" id="ARBA00023136"/>
    </source>
</evidence>